<evidence type="ECO:0000313" key="2">
    <source>
        <dbReference type="Proteomes" id="UP000530060"/>
    </source>
</evidence>
<dbReference type="SUPFAM" id="SSF53335">
    <property type="entry name" value="S-adenosyl-L-methionine-dependent methyltransferases"/>
    <property type="match status" value="1"/>
</dbReference>
<protein>
    <recommendedName>
        <fullName evidence="3">Methyltransferase domain-containing protein</fullName>
    </recommendedName>
</protein>
<dbReference type="Proteomes" id="UP000530060">
    <property type="component" value="Unassembled WGS sequence"/>
</dbReference>
<keyword evidence="2" id="KW-1185">Reference proteome</keyword>
<reference evidence="1 2" key="1">
    <citation type="submission" date="2020-06" db="EMBL/GenBank/DDBJ databases">
        <authorList>
            <person name="Criscuolo A."/>
        </authorList>
    </citation>
    <scope>NUCLEOTIDE SEQUENCE [LARGE SCALE GENOMIC DNA]</scope>
    <source>
        <strain evidence="2">CIP 111411</strain>
    </source>
</reference>
<dbReference type="CDD" id="cd02440">
    <property type="entry name" value="AdoMet_MTases"/>
    <property type="match status" value="1"/>
</dbReference>
<dbReference type="EMBL" id="CAIJDP010000088">
    <property type="protein sequence ID" value="CAD0008496.1"/>
    <property type="molecule type" value="Genomic_DNA"/>
</dbReference>
<dbReference type="InterPro" id="IPR029063">
    <property type="entry name" value="SAM-dependent_MTases_sf"/>
</dbReference>
<gene>
    <name evidence="1" type="ORF">FLAT13_04419</name>
</gene>
<name>A0A6V6ZAC0_9FLAO</name>
<comment type="caution">
    <text evidence="1">The sequence shown here is derived from an EMBL/GenBank/DDBJ whole genome shotgun (WGS) entry which is preliminary data.</text>
</comment>
<accession>A0A6V6ZAC0</accession>
<organism evidence="1 2">
    <name type="scientific">Flavobacterium salmonis</name>
    <dbReference type="NCBI Taxonomy" id="2654844"/>
    <lineage>
        <taxon>Bacteria</taxon>
        <taxon>Pseudomonadati</taxon>
        <taxon>Bacteroidota</taxon>
        <taxon>Flavobacteriia</taxon>
        <taxon>Flavobacteriales</taxon>
        <taxon>Flavobacteriaceae</taxon>
        <taxon>Flavobacterium</taxon>
    </lineage>
</organism>
<evidence type="ECO:0000313" key="1">
    <source>
        <dbReference type="EMBL" id="CAD0008496.1"/>
    </source>
</evidence>
<evidence type="ECO:0008006" key="3">
    <source>
        <dbReference type="Google" id="ProtNLM"/>
    </source>
</evidence>
<dbReference type="Gene3D" id="3.40.50.150">
    <property type="entry name" value="Vaccinia Virus protein VP39"/>
    <property type="match status" value="1"/>
</dbReference>
<dbReference type="Pfam" id="PF13489">
    <property type="entry name" value="Methyltransf_23"/>
    <property type="match status" value="1"/>
</dbReference>
<dbReference type="AlphaFoldDB" id="A0A6V6ZAC0"/>
<proteinExistence type="predicted"/>
<dbReference type="RefSeq" id="WP_180910426.1">
    <property type="nucleotide sequence ID" value="NZ_CAIJDP010000088.1"/>
</dbReference>
<sequence>MIHILKKIKSIIKSSKKGNFSCSVCNKEKVKLNKLSEKYLRAFDDAGFIHSIFLFETLNIFEYSCANCSASDRSRLYALYLNEFFKKGKSKIKVLDIAPTEHFKNYLNGYINQMDYRSADLYMQGVDDIVDIQNMTLYPDGTWDLVICSHVLEHVKDDMKAVTEIYRVLKKGGVAILMAPINLGLEESIEAEKNREYTITERWKYFGQDDHERLYSKKDFINRIRSVGFELDELDVEYFGEAIFKKYGINKKSVLYIAKKND</sequence>